<accession>A0ABW1KYD1</accession>
<keyword evidence="1" id="KW-0732">Signal</keyword>
<feature type="chain" id="PRO_5046478680" description="DUF1579 domain-containing protein" evidence="1">
    <location>
        <begin position="22"/>
        <end position="168"/>
    </location>
</feature>
<dbReference type="EMBL" id="JBHPON010000001">
    <property type="protein sequence ID" value="MFC6035032.1"/>
    <property type="molecule type" value="Genomic_DNA"/>
</dbReference>
<protein>
    <recommendedName>
        <fullName evidence="4">DUF1579 domain-containing protein</fullName>
    </recommendedName>
</protein>
<feature type="signal peptide" evidence="1">
    <location>
        <begin position="1"/>
        <end position="21"/>
    </location>
</feature>
<reference evidence="2 3" key="1">
    <citation type="submission" date="2024-09" db="EMBL/GenBank/DDBJ databases">
        <authorList>
            <person name="Zhang Z.-H."/>
        </authorList>
    </citation>
    <scope>NUCLEOTIDE SEQUENCE [LARGE SCALE GENOMIC DNA]</scope>
    <source>
        <strain evidence="2 3">HHTR114</strain>
    </source>
</reference>
<evidence type="ECO:0008006" key="4">
    <source>
        <dbReference type="Google" id="ProtNLM"/>
    </source>
</evidence>
<sequence length="168" mass="18801">MIRTLFTLVGTLFWFVQPVAAASPSALLVQLQGEWRSDGSAFGGAAESEMVWAPALNGKFYRLDYRVAVTRDDGAAFTFEGVAHYQLGEGDVLSAYWADNSGDLHPIRAERDGDALIAHWGLEGAKQGRTRYELLSSGEIDVTDWIRTEDGWRQFNHNRFFRAARKVD</sequence>
<dbReference type="Proteomes" id="UP001596116">
    <property type="component" value="Unassembled WGS sequence"/>
</dbReference>
<comment type="caution">
    <text evidence="2">The sequence shown here is derived from an EMBL/GenBank/DDBJ whole genome shotgun (WGS) entry which is preliminary data.</text>
</comment>
<organism evidence="2 3">
    <name type="scientific">Hyphococcus aureus</name>
    <dbReference type="NCBI Taxonomy" id="2666033"/>
    <lineage>
        <taxon>Bacteria</taxon>
        <taxon>Pseudomonadati</taxon>
        <taxon>Pseudomonadota</taxon>
        <taxon>Alphaproteobacteria</taxon>
        <taxon>Parvularculales</taxon>
        <taxon>Parvularculaceae</taxon>
        <taxon>Hyphococcus</taxon>
    </lineage>
</organism>
<evidence type="ECO:0000313" key="3">
    <source>
        <dbReference type="Proteomes" id="UP001596116"/>
    </source>
</evidence>
<dbReference type="RefSeq" id="WP_379879637.1">
    <property type="nucleotide sequence ID" value="NZ_JBHPON010000001.1"/>
</dbReference>
<evidence type="ECO:0000313" key="2">
    <source>
        <dbReference type="EMBL" id="MFC6035032.1"/>
    </source>
</evidence>
<gene>
    <name evidence="2" type="ORF">ACFMB1_05720</name>
</gene>
<name>A0ABW1KYD1_9PROT</name>
<keyword evidence="3" id="KW-1185">Reference proteome</keyword>
<evidence type="ECO:0000256" key="1">
    <source>
        <dbReference type="SAM" id="SignalP"/>
    </source>
</evidence>
<proteinExistence type="predicted"/>